<dbReference type="Gene3D" id="2.70.150.10">
    <property type="entry name" value="Calcium-transporting ATPase, cytoplasmic transduction domain A"/>
    <property type="match status" value="1"/>
</dbReference>
<organism evidence="14 15">
    <name type="scientific">Haematococcus lacustris</name>
    <name type="common">Green alga</name>
    <name type="synonym">Haematococcus pluvialis</name>
    <dbReference type="NCBI Taxonomy" id="44745"/>
    <lineage>
        <taxon>Eukaryota</taxon>
        <taxon>Viridiplantae</taxon>
        <taxon>Chlorophyta</taxon>
        <taxon>core chlorophytes</taxon>
        <taxon>Chlorophyceae</taxon>
        <taxon>CS clade</taxon>
        <taxon>Chlamydomonadales</taxon>
        <taxon>Haematococcaceae</taxon>
        <taxon>Haematococcus</taxon>
    </lineage>
</organism>
<evidence type="ECO:0000256" key="7">
    <source>
        <dbReference type="ARBA" id="ARBA00022842"/>
    </source>
</evidence>
<evidence type="ECO:0000256" key="2">
    <source>
        <dbReference type="ARBA" id="ARBA00006024"/>
    </source>
</evidence>
<keyword evidence="9 12" id="KW-1133">Transmembrane helix</keyword>
<proteinExistence type="inferred from homology"/>
<dbReference type="InterPro" id="IPR059000">
    <property type="entry name" value="ATPase_P-type_domA"/>
</dbReference>
<dbReference type="Gene3D" id="3.40.50.1000">
    <property type="entry name" value="HAD superfamily/HAD-like"/>
    <property type="match status" value="1"/>
</dbReference>
<feature type="non-terminal residue" evidence="14">
    <location>
        <position position="1"/>
    </location>
</feature>
<evidence type="ECO:0000256" key="10">
    <source>
        <dbReference type="ARBA" id="ARBA00023136"/>
    </source>
</evidence>
<dbReference type="InterPro" id="IPR051949">
    <property type="entry name" value="Cation_Transport_ATPase"/>
</dbReference>
<dbReference type="InterPro" id="IPR008250">
    <property type="entry name" value="ATPase_P-typ_transduc_dom_A_sf"/>
</dbReference>
<evidence type="ECO:0000256" key="4">
    <source>
        <dbReference type="ARBA" id="ARBA00022723"/>
    </source>
</evidence>
<feature type="region of interest" description="Disordered" evidence="11">
    <location>
        <begin position="198"/>
        <end position="221"/>
    </location>
</feature>
<dbReference type="GO" id="GO:0046872">
    <property type="term" value="F:metal ion binding"/>
    <property type="evidence" value="ECO:0007669"/>
    <property type="project" value="UniProtKB-KW"/>
</dbReference>
<evidence type="ECO:0000256" key="5">
    <source>
        <dbReference type="ARBA" id="ARBA00022741"/>
    </source>
</evidence>
<evidence type="ECO:0000259" key="13">
    <source>
        <dbReference type="Pfam" id="PF00122"/>
    </source>
</evidence>
<keyword evidence="6" id="KW-0067">ATP-binding</keyword>
<dbReference type="PANTHER" id="PTHR43079:SF1">
    <property type="entry name" value="CADMIUM_ZINC-TRANSPORTING ATPASE HMA1, CHLOROPLASTIC-RELATED"/>
    <property type="match status" value="1"/>
</dbReference>
<feature type="domain" description="P-type ATPase A" evidence="13">
    <location>
        <begin position="3"/>
        <end position="50"/>
    </location>
</feature>
<accession>A0A699Z2R8</accession>
<evidence type="ECO:0000256" key="11">
    <source>
        <dbReference type="SAM" id="MobiDB-lite"/>
    </source>
</evidence>
<evidence type="ECO:0000256" key="8">
    <source>
        <dbReference type="ARBA" id="ARBA00022967"/>
    </source>
</evidence>
<keyword evidence="3 12" id="KW-0812">Transmembrane</keyword>
<feature type="transmembrane region" description="Helical" evidence="12">
    <location>
        <begin position="70"/>
        <end position="94"/>
    </location>
</feature>
<evidence type="ECO:0000256" key="6">
    <source>
        <dbReference type="ARBA" id="ARBA00022840"/>
    </source>
</evidence>
<evidence type="ECO:0000256" key="12">
    <source>
        <dbReference type="SAM" id="Phobius"/>
    </source>
</evidence>
<dbReference type="InterPro" id="IPR018303">
    <property type="entry name" value="ATPase_P-typ_P_site"/>
</dbReference>
<protein>
    <recommendedName>
        <fullName evidence="13">P-type ATPase A domain-containing protein</fullName>
    </recommendedName>
</protein>
<dbReference type="Proteomes" id="UP000485058">
    <property type="component" value="Unassembled WGS sequence"/>
</dbReference>
<comment type="similarity">
    <text evidence="2">Belongs to the cation transport ATPase (P-type) (TC 3.A.3) family. Type IB subfamily.</text>
</comment>
<dbReference type="InterPro" id="IPR023214">
    <property type="entry name" value="HAD_sf"/>
</dbReference>
<dbReference type="GO" id="GO:0005524">
    <property type="term" value="F:ATP binding"/>
    <property type="evidence" value="ECO:0007669"/>
    <property type="project" value="UniProtKB-KW"/>
</dbReference>
<dbReference type="PANTHER" id="PTHR43079">
    <property type="entry name" value="PROBABLE CADMIUM/ZINC-TRANSPORTING ATPASE HMA1"/>
    <property type="match status" value="1"/>
</dbReference>
<evidence type="ECO:0000313" key="14">
    <source>
        <dbReference type="EMBL" id="GFH16863.1"/>
    </source>
</evidence>
<dbReference type="AlphaFoldDB" id="A0A699Z2R8"/>
<dbReference type="SUPFAM" id="SSF81653">
    <property type="entry name" value="Calcium ATPase, transduction domain A"/>
    <property type="match status" value="1"/>
</dbReference>
<gene>
    <name evidence="14" type="ORF">HaLaN_13375</name>
</gene>
<evidence type="ECO:0000256" key="1">
    <source>
        <dbReference type="ARBA" id="ARBA00004141"/>
    </source>
</evidence>
<keyword evidence="4" id="KW-0479">Metal-binding</keyword>
<feature type="non-terminal residue" evidence="14">
    <location>
        <position position="221"/>
    </location>
</feature>
<evidence type="ECO:0000256" key="9">
    <source>
        <dbReference type="ARBA" id="ARBA00022989"/>
    </source>
</evidence>
<evidence type="ECO:0000313" key="15">
    <source>
        <dbReference type="Proteomes" id="UP000485058"/>
    </source>
</evidence>
<keyword evidence="8" id="KW-1278">Translocase</keyword>
<name>A0A699Z2R8_HAELA</name>
<dbReference type="Gene3D" id="1.20.1110.10">
    <property type="entry name" value="Calcium-transporting ATPase, transmembrane domain"/>
    <property type="match status" value="1"/>
</dbReference>
<comment type="subcellular location">
    <subcellularLocation>
        <location evidence="1">Membrane</location>
        <topology evidence="1">Multi-pass membrane protein</topology>
    </subcellularLocation>
</comment>
<keyword evidence="10 12" id="KW-0472">Membrane</keyword>
<keyword evidence="15" id="KW-1185">Reference proteome</keyword>
<keyword evidence="5" id="KW-0547">Nucleotide-binding</keyword>
<feature type="transmembrane region" description="Helical" evidence="12">
    <location>
        <begin position="106"/>
        <end position="129"/>
    </location>
</feature>
<evidence type="ECO:0000256" key="3">
    <source>
        <dbReference type="ARBA" id="ARBA00022692"/>
    </source>
</evidence>
<reference evidence="14 15" key="1">
    <citation type="submission" date="2020-02" db="EMBL/GenBank/DDBJ databases">
        <title>Draft genome sequence of Haematococcus lacustris strain NIES-144.</title>
        <authorList>
            <person name="Morimoto D."/>
            <person name="Nakagawa S."/>
            <person name="Yoshida T."/>
            <person name="Sawayama S."/>
        </authorList>
    </citation>
    <scope>NUCLEOTIDE SEQUENCE [LARGE SCALE GENOMIC DNA]</scope>
    <source>
        <strain evidence="14 15">NIES-144</strain>
    </source>
</reference>
<feature type="compositionally biased region" description="Acidic residues" evidence="11">
    <location>
        <begin position="212"/>
        <end position="221"/>
    </location>
</feature>
<dbReference type="EMBL" id="BLLF01001062">
    <property type="protein sequence ID" value="GFH16863.1"/>
    <property type="molecule type" value="Genomic_DNA"/>
</dbReference>
<comment type="caution">
    <text evidence="14">The sequence shown here is derived from an EMBL/GenBank/DDBJ whole genome shotgun (WGS) entry which is preliminary data.</text>
</comment>
<keyword evidence="7" id="KW-0460">Magnesium</keyword>
<dbReference type="GO" id="GO:0016020">
    <property type="term" value="C:membrane"/>
    <property type="evidence" value="ECO:0007669"/>
    <property type="project" value="UniProtKB-SubCell"/>
</dbReference>
<dbReference type="Pfam" id="PF00122">
    <property type="entry name" value="E1-E2_ATPase"/>
    <property type="match status" value="1"/>
</dbReference>
<sequence length="221" mass="22191">MQHVSGESAPVPLAPGDLVPAGSVNTDGLLVVKVTAKAEDSTPARIARMAAQAQANRPRLSRVLERVGAVWSKAVVVATLASLLGLVLAGVPLLGPGGALYRAMGVLTAGSPCAVVLVPLAYVCAIATVTRKGVLVKSGAALDALTACDTVALDKTGTVTSGNMSLVAAAVVSSGGQQLGTGAKAGVGQAPAVWAHKLELAPTSQDSKQQPEEEEEEEDRA</sequence>
<dbReference type="PROSITE" id="PS00154">
    <property type="entry name" value="ATPASE_E1_E2"/>
    <property type="match status" value="1"/>
</dbReference>